<proteinExistence type="inferred from homology"/>
<keyword evidence="11" id="KW-1185">Reference proteome</keyword>
<feature type="signal peptide" evidence="9">
    <location>
        <begin position="1"/>
        <end position="26"/>
    </location>
</feature>
<feature type="transmembrane region" description="Helical" evidence="8">
    <location>
        <begin position="210"/>
        <end position="233"/>
    </location>
</feature>
<comment type="caution">
    <text evidence="10">The sequence shown here is derived from an EMBL/GenBank/DDBJ whole genome shotgun (WGS) entry which is preliminary data.</text>
</comment>
<feature type="transmembrane region" description="Helical" evidence="8">
    <location>
        <begin position="148"/>
        <end position="168"/>
    </location>
</feature>
<protein>
    <submittedName>
        <fullName evidence="10">Ileal sodium/bile acid cotransporter-like protein</fullName>
    </submittedName>
</protein>
<comment type="subcellular location">
    <subcellularLocation>
        <location evidence="1">Membrane</location>
        <topology evidence="1">Multi-pass membrane protein</topology>
    </subcellularLocation>
</comment>
<name>A0A443SLK6_9ACAR</name>
<dbReference type="GO" id="GO:0015293">
    <property type="term" value="F:symporter activity"/>
    <property type="evidence" value="ECO:0007669"/>
    <property type="project" value="UniProtKB-KW"/>
</dbReference>
<feature type="transmembrane region" description="Helical" evidence="8">
    <location>
        <begin position="180"/>
        <end position="204"/>
    </location>
</feature>
<dbReference type="Gene3D" id="1.20.1530.20">
    <property type="match status" value="1"/>
</dbReference>
<evidence type="ECO:0000313" key="10">
    <source>
        <dbReference type="EMBL" id="RWS28382.1"/>
    </source>
</evidence>
<feature type="chain" id="PRO_5019453878" evidence="9">
    <location>
        <begin position="27"/>
        <end position="492"/>
    </location>
</feature>
<dbReference type="VEuPathDB" id="VectorBase:LDEU003656"/>
<evidence type="ECO:0000256" key="7">
    <source>
        <dbReference type="SAM" id="MobiDB-lite"/>
    </source>
</evidence>
<dbReference type="PANTHER" id="PTHR10361:SF28">
    <property type="entry name" value="P3 PROTEIN-RELATED"/>
    <property type="match status" value="1"/>
</dbReference>
<feature type="region of interest" description="Disordered" evidence="7">
    <location>
        <begin position="435"/>
        <end position="473"/>
    </location>
</feature>
<evidence type="ECO:0000256" key="4">
    <source>
        <dbReference type="ARBA" id="ARBA00022847"/>
    </source>
</evidence>
<organism evidence="10 11">
    <name type="scientific">Leptotrombidium deliense</name>
    <dbReference type="NCBI Taxonomy" id="299467"/>
    <lineage>
        <taxon>Eukaryota</taxon>
        <taxon>Metazoa</taxon>
        <taxon>Ecdysozoa</taxon>
        <taxon>Arthropoda</taxon>
        <taxon>Chelicerata</taxon>
        <taxon>Arachnida</taxon>
        <taxon>Acari</taxon>
        <taxon>Acariformes</taxon>
        <taxon>Trombidiformes</taxon>
        <taxon>Prostigmata</taxon>
        <taxon>Anystina</taxon>
        <taxon>Parasitengona</taxon>
        <taxon>Trombiculoidea</taxon>
        <taxon>Trombiculidae</taxon>
        <taxon>Leptotrombidium</taxon>
    </lineage>
</organism>
<evidence type="ECO:0000256" key="5">
    <source>
        <dbReference type="ARBA" id="ARBA00022989"/>
    </source>
</evidence>
<feature type="transmembrane region" description="Helical" evidence="8">
    <location>
        <begin position="311"/>
        <end position="330"/>
    </location>
</feature>
<dbReference type="InterPro" id="IPR038770">
    <property type="entry name" value="Na+/solute_symporter_sf"/>
</dbReference>
<evidence type="ECO:0000313" key="11">
    <source>
        <dbReference type="Proteomes" id="UP000288716"/>
    </source>
</evidence>
<dbReference type="Proteomes" id="UP000288716">
    <property type="component" value="Unassembled WGS sequence"/>
</dbReference>
<dbReference type="InterPro" id="IPR004710">
    <property type="entry name" value="Bilac:Na_transpt"/>
</dbReference>
<evidence type="ECO:0000256" key="2">
    <source>
        <dbReference type="ARBA" id="ARBA00006528"/>
    </source>
</evidence>
<keyword evidence="4" id="KW-0813">Transport</keyword>
<gene>
    <name evidence="10" type="ORF">B4U80_02886</name>
</gene>
<dbReference type="OrthoDB" id="203097at2759"/>
<feature type="transmembrane region" description="Helical" evidence="8">
    <location>
        <begin position="404"/>
        <end position="423"/>
    </location>
</feature>
<keyword evidence="3 8" id="KW-0812">Transmembrane</keyword>
<dbReference type="PANTHER" id="PTHR10361">
    <property type="entry name" value="SODIUM-BILE ACID COTRANSPORTER"/>
    <property type="match status" value="1"/>
</dbReference>
<dbReference type="GO" id="GO:0016020">
    <property type="term" value="C:membrane"/>
    <property type="evidence" value="ECO:0007669"/>
    <property type="project" value="UniProtKB-SubCell"/>
</dbReference>
<feature type="transmembrane region" description="Helical" evidence="8">
    <location>
        <begin position="240"/>
        <end position="260"/>
    </location>
</feature>
<comment type="similarity">
    <text evidence="2">Belongs to the bile acid:sodium symporter (BASS) (TC 2.A.28) family.</text>
</comment>
<evidence type="ECO:0000256" key="9">
    <source>
        <dbReference type="SAM" id="SignalP"/>
    </source>
</evidence>
<accession>A0A443SLK6</accession>
<keyword evidence="9" id="KW-0732">Signal</keyword>
<dbReference type="Pfam" id="PF01758">
    <property type="entry name" value="SBF"/>
    <property type="match status" value="1"/>
</dbReference>
<feature type="compositionally biased region" description="Basic and acidic residues" evidence="7">
    <location>
        <begin position="435"/>
        <end position="449"/>
    </location>
</feature>
<dbReference type="AlphaFoldDB" id="A0A443SLK6"/>
<keyword evidence="4" id="KW-0769">Symport</keyword>
<dbReference type="STRING" id="299467.A0A443SLK6"/>
<dbReference type="InterPro" id="IPR002657">
    <property type="entry name" value="BilAc:Na_symport/Acr3"/>
</dbReference>
<keyword evidence="5 8" id="KW-1133">Transmembrane helix</keyword>
<dbReference type="EMBL" id="NCKV01001415">
    <property type="protein sequence ID" value="RWS28382.1"/>
    <property type="molecule type" value="Genomic_DNA"/>
</dbReference>
<feature type="compositionally biased region" description="Polar residues" evidence="7">
    <location>
        <begin position="452"/>
        <end position="462"/>
    </location>
</feature>
<evidence type="ECO:0000256" key="3">
    <source>
        <dbReference type="ARBA" id="ARBA00022692"/>
    </source>
</evidence>
<reference evidence="10 11" key="1">
    <citation type="journal article" date="2018" name="Gigascience">
        <title>Genomes of trombidid mites reveal novel predicted allergens and laterally-transferred genes associated with secondary metabolism.</title>
        <authorList>
            <person name="Dong X."/>
            <person name="Chaisiri K."/>
            <person name="Xia D."/>
            <person name="Armstrong S.D."/>
            <person name="Fang Y."/>
            <person name="Donnelly M.J."/>
            <person name="Kadowaki T."/>
            <person name="McGarry J.W."/>
            <person name="Darby A.C."/>
            <person name="Makepeace B.L."/>
        </authorList>
    </citation>
    <scope>NUCLEOTIDE SEQUENCE [LARGE SCALE GENOMIC DNA]</scope>
    <source>
        <strain evidence="10">UoL-UT</strain>
    </source>
</reference>
<evidence type="ECO:0000256" key="8">
    <source>
        <dbReference type="SAM" id="Phobius"/>
    </source>
</evidence>
<evidence type="ECO:0000256" key="1">
    <source>
        <dbReference type="ARBA" id="ARBA00004141"/>
    </source>
</evidence>
<feature type="transmembrane region" description="Helical" evidence="8">
    <location>
        <begin position="342"/>
        <end position="364"/>
    </location>
</feature>
<feature type="transmembrane region" description="Helical" evidence="8">
    <location>
        <begin position="280"/>
        <end position="299"/>
    </location>
</feature>
<sequence>MCPFVVLTLLSSLLIFLLELVAAVTALSVNWNALNVTVKEEEIKSVPVLFDLRNETGVLQYHFTVDQPEIAELVGNDSISIEASKGMYNSSVNLKGKFVGFTYLNVRKIGRINERNSSSSRSLNEGNADVAKPLPVIVTLKQSRLSQIFTASVIGLVSLNYINMGCALEMSVVKSVLRKPIAPTVGFFTQYLIMPLTSYVVGYLLLPELYFRYGLFTFGCSPGGGASNMWTVLFSGNLNLSITMTFISTLCAVFVMPIWLFTLGRSIYEGTSTNIPFRNILTTLMSMTICLGIGLLFQKYLPRVAKVCRKILAPISVAMIIFIIIFGTYANLFMFKYMTWNILLSTALNVWIGFLVGVIFAAIFRLPLPDLIAVSIETGIQNTGVAIVLLRLSLQEPNSDLATVVPVAASLMTPIPLVAVLVFRKLQSCCAKSSKEHEPIDETKHESGDKILSNNTSTSTLMDPNKGSLYSSNSDLLYDLESSQKYINSVKT</sequence>
<keyword evidence="6 8" id="KW-0472">Membrane</keyword>
<evidence type="ECO:0000256" key="6">
    <source>
        <dbReference type="ARBA" id="ARBA00023136"/>
    </source>
</evidence>